<evidence type="ECO:0008006" key="3">
    <source>
        <dbReference type="Google" id="ProtNLM"/>
    </source>
</evidence>
<dbReference type="InterPro" id="IPR058238">
    <property type="entry name" value="Lant_leader_dom"/>
</dbReference>
<dbReference type="AlphaFoldDB" id="A0A847RCR6"/>
<reference evidence="1 2" key="1">
    <citation type="submission" date="2020-04" db="EMBL/GenBank/DDBJ databases">
        <authorList>
            <person name="Yin C."/>
        </authorList>
    </citation>
    <scope>NUCLEOTIDE SEQUENCE [LARGE SCALE GENOMIC DNA]</scope>
    <source>
        <strain evidence="1 2">Ae27</strain>
    </source>
</reference>
<dbReference type="NCBIfam" id="NF038153">
    <property type="entry name" value="lant_leader_L1a"/>
    <property type="match status" value="1"/>
</dbReference>
<name>A0A847RCR6_9BACT</name>
<keyword evidence="2" id="KW-1185">Reference proteome</keyword>
<gene>
    <name evidence="1" type="ORF">HGH92_06005</name>
</gene>
<protein>
    <recommendedName>
        <fullName evidence="3">Class I lanthipeptide</fullName>
    </recommendedName>
</protein>
<sequence>MKKKKVNLAKLSLNKEVISNLSQKKITGGATYNGGFCSVVGCQPQTQPLVSCFEVCMPSVFCTLDC</sequence>
<dbReference type="Proteomes" id="UP000570474">
    <property type="component" value="Unassembled WGS sequence"/>
</dbReference>
<dbReference type="RefSeq" id="WP_168869833.1">
    <property type="nucleotide sequence ID" value="NZ_JABAIA010000001.1"/>
</dbReference>
<accession>A0A847RCR6</accession>
<organism evidence="1 2">
    <name type="scientific">Chitinophaga varians</name>
    <dbReference type="NCBI Taxonomy" id="2202339"/>
    <lineage>
        <taxon>Bacteria</taxon>
        <taxon>Pseudomonadati</taxon>
        <taxon>Bacteroidota</taxon>
        <taxon>Chitinophagia</taxon>
        <taxon>Chitinophagales</taxon>
        <taxon>Chitinophagaceae</taxon>
        <taxon>Chitinophaga</taxon>
    </lineage>
</organism>
<comment type="caution">
    <text evidence="1">The sequence shown here is derived from an EMBL/GenBank/DDBJ whole genome shotgun (WGS) entry which is preliminary data.</text>
</comment>
<evidence type="ECO:0000313" key="2">
    <source>
        <dbReference type="Proteomes" id="UP000570474"/>
    </source>
</evidence>
<proteinExistence type="predicted"/>
<evidence type="ECO:0000313" key="1">
    <source>
        <dbReference type="EMBL" id="NLR63850.1"/>
    </source>
</evidence>
<dbReference type="EMBL" id="JABAIA010000001">
    <property type="protein sequence ID" value="NLR63850.1"/>
    <property type="molecule type" value="Genomic_DNA"/>
</dbReference>